<feature type="compositionally biased region" description="Basic and acidic residues" evidence="1">
    <location>
        <begin position="984"/>
        <end position="997"/>
    </location>
</feature>
<name>A0ABS4W1V8_9PSEU</name>
<evidence type="ECO:0000313" key="2">
    <source>
        <dbReference type="EMBL" id="MBP2370182.1"/>
    </source>
</evidence>
<feature type="compositionally biased region" description="Low complexity" evidence="1">
    <location>
        <begin position="405"/>
        <end position="414"/>
    </location>
</feature>
<feature type="compositionally biased region" description="Basic and acidic residues" evidence="1">
    <location>
        <begin position="1153"/>
        <end position="1173"/>
    </location>
</feature>
<feature type="compositionally biased region" description="Gly residues" evidence="1">
    <location>
        <begin position="1040"/>
        <end position="1052"/>
    </location>
</feature>
<feature type="compositionally biased region" description="Basic and acidic residues" evidence="1">
    <location>
        <begin position="914"/>
        <end position="931"/>
    </location>
</feature>
<dbReference type="Gene3D" id="2.160.20.80">
    <property type="entry name" value="E3 ubiquitin-protein ligase SopA"/>
    <property type="match status" value="1"/>
</dbReference>
<proteinExistence type="predicted"/>
<feature type="compositionally biased region" description="Low complexity" evidence="1">
    <location>
        <begin position="1209"/>
        <end position="1227"/>
    </location>
</feature>
<feature type="compositionally biased region" description="Low complexity" evidence="1">
    <location>
        <begin position="1174"/>
        <end position="1198"/>
    </location>
</feature>
<dbReference type="EMBL" id="JAGINU010000001">
    <property type="protein sequence ID" value="MBP2370182.1"/>
    <property type="molecule type" value="Genomic_DNA"/>
</dbReference>
<dbReference type="Proteomes" id="UP001519295">
    <property type="component" value="Unassembled WGS sequence"/>
</dbReference>
<comment type="caution">
    <text evidence="2">The sequence shown here is derived from an EMBL/GenBank/DDBJ whole genome shotgun (WGS) entry which is preliminary data.</text>
</comment>
<feature type="region of interest" description="Disordered" evidence="1">
    <location>
        <begin position="877"/>
        <end position="1234"/>
    </location>
</feature>
<feature type="compositionally biased region" description="Basic and acidic residues" evidence="1">
    <location>
        <begin position="700"/>
        <end position="727"/>
    </location>
</feature>
<feature type="compositionally biased region" description="Acidic residues" evidence="1">
    <location>
        <begin position="524"/>
        <end position="534"/>
    </location>
</feature>
<feature type="region of interest" description="Disordered" evidence="1">
    <location>
        <begin position="366"/>
        <end position="545"/>
    </location>
</feature>
<feature type="region of interest" description="Disordered" evidence="1">
    <location>
        <begin position="700"/>
        <end position="743"/>
    </location>
</feature>
<gene>
    <name evidence="2" type="ORF">JOF36_005878</name>
</gene>
<feature type="compositionally biased region" description="Basic and acidic residues" evidence="1">
    <location>
        <begin position="505"/>
        <end position="523"/>
    </location>
</feature>
<evidence type="ECO:0000256" key="1">
    <source>
        <dbReference type="SAM" id="MobiDB-lite"/>
    </source>
</evidence>
<keyword evidence="3" id="KW-1185">Reference proteome</keyword>
<feature type="compositionally biased region" description="Gly residues" evidence="1">
    <location>
        <begin position="436"/>
        <end position="445"/>
    </location>
</feature>
<dbReference type="RefSeq" id="WP_210033227.1">
    <property type="nucleotide sequence ID" value="NZ_JAGINU010000001.1"/>
</dbReference>
<evidence type="ECO:0000313" key="3">
    <source>
        <dbReference type="Proteomes" id="UP001519295"/>
    </source>
</evidence>
<feature type="compositionally biased region" description="Basic and acidic residues" evidence="1">
    <location>
        <begin position="1062"/>
        <end position="1093"/>
    </location>
</feature>
<feature type="compositionally biased region" description="Pro residues" evidence="1">
    <location>
        <begin position="881"/>
        <end position="890"/>
    </location>
</feature>
<feature type="compositionally biased region" description="Low complexity" evidence="1">
    <location>
        <begin position="966"/>
        <end position="977"/>
    </location>
</feature>
<feature type="compositionally biased region" description="Gly residues" evidence="1">
    <location>
        <begin position="729"/>
        <end position="743"/>
    </location>
</feature>
<feature type="region of interest" description="Disordered" evidence="1">
    <location>
        <begin position="637"/>
        <end position="688"/>
    </location>
</feature>
<protein>
    <submittedName>
        <fullName evidence="2">Syndecan 1</fullName>
    </submittedName>
</protein>
<sequence length="1250" mass="126549">MTSDLGHRAGSATTAELRTAAALRWQRPLLTAELAGYACVRAVADGDDLRWVQAAGWLLDGHAAGGDARDVATAVLAGLTGSGRADPAVPAVPGRPPGAALLARPEAARLRVELATVAQVDGELETARALVADLPDDSPGEEPGLLRLDRLAVQVRCALAGQADDDLDRLRREVESCGAGFGSDVSAFADLVAGSVHRARREHDLAVERALRGLAKLGWTPEHPESRPLSAHLAAALLSQWITALLDAGRSPAEAVRAASAQPDVVDAGRQGVLLRLTLARADPGAADHAARALAEAAAGAGSSGVPGLVAACRTAQSELHEGAGRYREALEAMRSAAEADQLDRARARRFRHAVAAALPVAGIDTATRSRSEHRHSPVRRRATGAAQHDTARAPATAPDETVPDAAASDAAASLPRRATSLPRTTNGHAAPTDVGGRGSMGKGAVGPDDVGGAVGRHESAEAGIRSRRGARSTEATGDPAGPARTVLGESAGTTVPAAGPARPDTARVEQPDVARDRDRVSDVDETSAIDPDDPLGVSGMLTGDHVGDLTPVQNDVVGASGVGDGGTGGDLLAWAGRSWSGTVGVPGAGTPGSGSPLADALLAELRNDGRDGRAGQLVAGRSGPVNDSAVNDRVLNDSAENNGAGYKGAGSGDARQSDAEHELAAGADLGRAGSGRADLGRTGLGRADLGRADFDRADSDRADANRADSDRVDASRADTSRADFDRPGSGGDGTGGSGIGGAGIGRDLLGRNRLVARKDTLPLTDSRSSDRSILVDVVDPSGEPMPGHLVAGALDEIAARSRRLVPPSGTTDTGDTAVRITLPDADRVTVLLWARSLATHLADRVHRGGLPVGAALRLRCVGPHGAEGDEIVRELAGPDEVPPPVAPDVPPERAGGARRRAGRTSRPATDASRAAKDASRAAKDASRSDADAPWSAVNAVGVPARDRGDDSTGVADADDAERARPGAVAGPAMAAALHLPSPDTDRSRAGRRRATDGEVSPLLAAGIDVRPGSGGRRRSDAAPRSGDTDAPAAGHPDEPGGGLRNGAGEAGVGPTTPDDTGTDRRLADMLRTHLDLSESRDGTGTPRDDSGRAGRPVAWSSVSEGDGPAALPKRNGRRSGSARRPDGAGDATRADVPGSTTTGADVWTVRSARADTPRDTAPDREPVTDARRAGTGATAATVAVTDSAGDGSTGASSEQHADGVTDRPGTGTSSPSDDGSATPGDPNAIPEGMGLADLLAGALAAYREI</sequence>
<accession>A0ABS4W1V8</accession>
<feature type="compositionally biased region" description="Basic residues" evidence="1">
    <location>
        <begin position="372"/>
        <end position="383"/>
    </location>
</feature>
<reference evidence="2 3" key="1">
    <citation type="submission" date="2021-03" db="EMBL/GenBank/DDBJ databases">
        <title>Sequencing the genomes of 1000 actinobacteria strains.</title>
        <authorList>
            <person name="Klenk H.-P."/>
        </authorList>
    </citation>
    <scope>NUCLEOTIDE SEQUENCE [LARGE SCALE GENOMIC DNA]</scope>
    <source>
        <strain evidence="2 3">DSM 45256</strain>
    </source>
</reference>
<organism evidence="2 3">
    <name type="scientific">Pseudonocardia parietis</name>
    <dbReference type="NCBI Taxonomy" id="570936"/>
    <lineage>
        <taxon>Bacteria</taxon>
        <taxon>Bacillati</taxon>
        <taxon>Actinomycetota</taxon>
        <taxon>Actinomycetes</taxon>
        <taxon>Pseudonocardiales</taxon>
        <taxon>Pseudonocardiaceae</taxon>
        <taxon>Pseudonocardia</taxon>
    </lineage>
</organism>